<dbReference type="FunFam" id="3.40.30.10:FF:000107">
    <property type="entry name" value="Protein disulfide-isomerase 5-2"/>
    <property type="match status" value="1"/>
</dbReference>
<dbReference type="PRINTS" id="PR00421">
    <property type="entry name" value="THIOREDOXIN"/>
</dbReference>
<protein>
    <recommendedName>
        <fullName evidence="9">Thioredoxin domain-containing protein</fullName>
    </recommendedName>
</protein>
<dbReference type="PANTHER" id="PTHR18929">
    <property type="entry name" value="PROTEIN DISULFIDE ISOMERASE"/>
    <property type="match status" value="1"/>
</dbReference>
<dbReference type="SUPFAM" id="SSF52833">
    <property type="entry name" value="Thioredoxin-like"/>
    <property type="match status" value="1"/>
</dbReference>
<dbReference type="InterPro" id="IPR017937">
    <property type="entry name" value="Thioredoxin_CS"/>
</dbReference>
<evidence type="ECO:0000256" key="6">
    <source>
        <dbReference type="ARBA" id="ARBA00023284"/>
    </source>
</evidence>
<dbReference type="PROSITE" id="PS00194">
    <property type="entry name" value="THIOREDOXIN_1"/>
    <property type="match status" value="1"/>
</dbReference>
<dbReference type="GO" id="GO:0003756">
    <property type="term" value="F:protein disulfide isomerase activity"/>
    <property type="evidence" value="ECO:0007669"/>
    <property type="project" value="InterPro"/>
</dbReference>
<evidence type="ECO:0000313" key="11">
    <source>
        <dbReference type="Proteomes" id="UP000553632"/>
    </source>
</evidence>
<organism evidence="10 11">
    <name type="scientific">Perkinsus olseni</name>
    <name type="common">Perkinsus atlanticus</name>
    <dbReference type="NCBI Taxonomy" id="32597"/>
    <lineage>
        <taxon>Eukaryota</taxon>
        <taxon>Sar</taxon>
        <taxon>Alveolata</taxon>
        <taxon>Perkinsozoa</taxon>
        <taxon>Perkinsea</taxon>
        <taxon>Perkinsida</taxon>
        <taxon>Perkinsidae</taxon>
        <taxon>Perkinsus</taxon>
    </lineage>
</organism>
<evidence type="ECO:0000256" key="1">
    <source>
        <dbReference type="ARBA" id="ARBA00006347"/>
    </source>
</evidence>
<dbReference type="GO" id="GO:0005783">
    <property type="term" value="C:endoplasmic reticulum"/>
    <property type="evidence" value="ECO:0007669"/>
    <property type="project" value="TreeGrafter"/>
</dbReference>
<dbReference type="Pfam" id="PF00085">
    <property type="entry name" value="Thioredoxin"/>
    <property type="match status" value="1"/>
</dbReference>
<evidence type="ECO:0000313" key="10">
    <source>
        <dbReference type="EMBL" id="KAF4738207.1"/>
    </source>
</evidence>
<keyword evidence="2 8" id="KW-0732">Signal</keyword>
<evidence type="ECO:0000259" key="9">
    <source>
        <dbReference type="PROSITE" id="PS51352"/>
    </source>
</evidence>
<evidence type="ECO:0000256" key="2">
    <source>
        <dbReference type="ARBA" id="ARBA00022729"/>
    </source>
</evidence>
<dbReference type="EMBL" id="JABANO010014642">
    <property type="protein sequence ID" value="KAF4738207.1"/>
    <property type="molecule type" value="Genomic_DNA"/>
</dbReference>
<evidence type="ECO:0000256" key="7">
    <source>
        <dbReference type="RuleBase" id="RU004208"/>
    </source>
</evidence>
<sequence length="151" mass="16846">MVKFISFFAAIAAVAFAAEKESKVHQLTDDNMEDFVKTHKYALVKFYAPWCGHCKKIAPEFEQAATELAEEVGEEKVALGEIDATEHKKMAEKYNIRGYPTLFWFVDGEESEYGGGRTAAEIKSWCVDMTGPAVKEISSRKLAEEEAGVKP</sequence>
<evidence type="ECO:0000256" key="4">
    <source>
        <dbReference type="ARBA" id="ARBA00023157"/>
    </source>
</evidence>
<dbReference type="Gene3D" id="3.40.30.10">
    <property type="entry name" value="Glutaredoxin"/>
    <property type="match status" value="1"/>
</dbReference>
<evidence type="ECO:0000256" key="3">
    <source>
        <dbReference type="ARBA" id="ARBA00022737"/>
    </source>
</evidence>
<dbReference type="GO" id="GO:0006457">
    <property type="term" value="P:protein folding"/>
    <property type="evidence" value="ECO:0007669"/>
    <property type="project" value="TreeGrafter"/>
</dbReference>
<keyword evidence="5" id="KW-0413">Isomerase</keyword>
<dbReference type="InterPro" id="IPR005788">
    <property type="entry name" value="PDI_thioredoxin-like_dom"/>
</dbReference>
<gene>
    <name evidence="10" type="ORF">FOZ63_008387</name>
</gene>
<dbReference type="InterPro" id="IPR013766">
    <property type="entry name" value="Thioredoxin_domain"/>
</dbReference>
<evidence type="ECO:0000256" key="5">
    <source>
        <dbReference type="ARBA" id="ARBA00023235"/>
    </source>
</evidence>
<dbReference type="OMA" id="LWFVQFC"/>
<keyword evidence="6" id="KW-0676">Redox-active center</keyword>
<name>A0A7J6SZQ6_PEROL</name>
<proteinExistence type="inferred from homology"/>
<keyword evidence="11" id="KW-1185">Reference proteome</keyword>
<dbReference type="AlphaFoldDB" id="A0A7J6SZQ6"/>
<dbReference type="NCBIfam" id="TIGR01126">
    <property type="entry name" value="pdi_dom"/>
    <property type="match status" value="1"/>
</dbReference>
<keyword evidence="3" id="KW-0677">Repeat</keyword>
<feature type="chain" id="PRO_5029620691" description="Thioredoxin domain-containing protein" evidence="8">
    <location>
        <begin position="18"/>
        <end position="151"/>
    </location>
</feature>
<dbReference type="Proteomes" id="UP000553632">
    <property type="component" value="Unassembled WGS sequence"/>
</dbReference>
<dbReference type="PROSITE" id="PS51352">
    <property type="entry name" value="THIOREDOXIN_2"/>
    <property type="match status" value="1"/>
</dbReference>
<feature type="non-terminal residue" evidence="10">
    <location>
        <position position="151"/>
    </location>
</feature>
<feature type="domain" description="Thioredoxin" evidence="9">
    <location>
        <begin position="7"/>
        <end position="147"/>
    </location>
</feature>
<comment type="caution">
    <text evidence="10">The sequence shown here is derived from an EMBL/GenBank/DDBJ whole genome shotgun (WGS) entry which is preliminary data.</text>
</comment>
<reference evidence="10 11" key="1">
    <citation type="submission" date="2020-04" db="EMBL/GenBank/DDBJ databases">
        <title>Perkinsus olseni comparative genomics.</title>
        <authorList>
            <person name="Bogema D.R."/>
        </authorList>
    </citation>
    <scope>NUCLEOTIDE SEQUENCE [LARGE SCALE GENOMIC DNA]</scope>
    <source>
        <strain evidence="10 11">ATCC PRA-207</strain>
    </source>
</reference>
<comment type="similarity">
    <text evidence="1 7">Belongs to the protein disulfide isomerase family.</text>
</comment>
<feature type="signal peptide" evidence="8">
    <location>
        <begin position="1"/>
        <end position="17"/>
    </location>
</feature>
<evidence type="ECO:0000256" key="8">
    <source>
        <dbReference type="SAM" id="SignalP"/>
    </source>
</evidence>
<dbReference type="InterPro" id="IPR036249">
    <property type="entry name" value="Thioredoxin-like_sf"/>
</dbReference>
<dbReference type="CDD" id="cd02961">
    <property type="entry name" value="PDI_a_family"/>
    <property type="match status" value="1"/>
</dbReference>
<dbReference type="GO" id="GO:0034976">
    <property type="term" value="P:response to endoplasmic reticulum stress"/>
    <property type="evidence" value="ECO:0007669"/>
    <property type="project" value="TreeGrafter"/>
</dbReference>
<accession>A0A7J6SZQ6</accession>
<keyword evidence="4" id="KW-1015">Disulfide bond</keyword>